<organism evidence="3 4">
    <name type="scientific">Sphaeroforma arctica JP610</name>
    <dbReference type="NCBI Taxonomy" id="667725"/>
    <lineage>
        <taxon>Eukaryota</taxon>
        <taxon>Ichthyosporea</taxon>
        <taxon>Ichthyophonida</taxon>
        <taxon>Sphaeroforma</taxon>
    </lineage>
</organism>
<dbReference type="GeneID" id="25903607"/>
<dbReference type="Proteomes" id="UP000054560">
    <property type="component" value="Unassembled WGS sequence"/>
</dbReference>
<accession>A0A0L0G8Y2</accession>
<evidence type="ECO:0000256" key="1">
    <source>
        <dbReference type="SAM" id="MobiDB-lite"/>
    </source>
</evidence>
<sequence>MSFPPTSAPKDKGNKRPAAELSDEDDDADLYGSDADEEENAETPTKKRKASTSGQTGSESLGLGAENPPTQIPTYLFVTSAVGTLSAYDVATGVECFRVPNFCDGPEILADSYTGMDMDEDTDAATEKSTETKSSAHAKANGPIVVEIKLVALGKRKELLHLLAITSAGDLNVYRAFQCVPPTRGDRTKPMYKQRGASCLGGGGNEILRFAKLDHEVILRPMDNVEDDWAFGPAPTGDTTKVDESTAPESTDLVGTNVAGAEAACSRWLTSVREHRKQIFPFFNISTYNGVVITGEHTRPWWLIATRKGLRTHPMYVDTGAIYFTPFHNVNCSHGFMYFNNERELRICQLPQHLLYDSAWPSRKVPIRATPHHIAYHVESKQYVIAKSVDEEVLEVARLTNDTKDRQPEKFEGGVFGLE</sequence>
<proteinExistence type="predicted"/>
<dbReference type="AlphaFoldDB" id="A0A0L0G8Y2"/>
<evidence type="ECO:0000313" key="4">
    <source>
        <dbReference type="Proteomes" id="UP000054560"/>
    </source>
</evidence>
<keyword evidence="4" id="KW-1185">Reference proteome</keyword>
<dbReference type="InterPro" id="IPR050358">
    <property type="entry name" value="RSE1/DDB1/CFT1"/>
</dbReference>
<reference evidence="3 4" key="1">
    <citation type="submission" date="2011-02" db="EMBL/GenBank/DDBJ databases">
        <title>The Genome Sequence of Sphaeroforma arctica JP610.</title>
        <authorList>
            <consortium name="The Broad Institute Genome Sequencing Platform"/>
            <person name="Russ C."/>
            <person name="Cuomo C."/>
            <person name="Young S.K."/>
            <person name="Zeng Q."/>
            <person name="Gargeya S."/>
            <person name="Alvarado L."/>
            <person name="Berlin A."/>
            <person name="Chapman S.B."/>
            <person name="Chen Z."/>
            <person name="Freedman E."/>
            <person name="Gellesch M."/>
            <person name="Goldberg J."/>
            <person name="Griggs A."/>
            <person name="Gujja S."/>
            <person name="Heilman E."/>
            <person name="Heiman D."/>
            <person name="Howarth C."/>
            <person name="Mehta T."/>
            <person name="Neiman D."/>
            <person name="Pearson M."/>
            <person name="Roberts A."/>
            <person name="Saif S."/>
            <person name="Shea T."/>
            <person name="Shenoy N."/>
            <person name="Sisk P."/>
            <person name="Stolte C."/>
            <person name="Sykes S."/>
            <person name="White J."/>
            <person name="Yandava C."/>
            <person name="Burger G."/>
            <person name="Gray M.W."/>
            <person name="Holland P.W.H."/>
            <person name="King N."/>
            <person name="Lang F.B.F."/>
            <person name="Roger A.J."/>
            <person name="Ruiz-Trillo I."/>
            <person name="Haas B."/>
            <person name="Nusbaum C."/>
            <person name="Birren B."/>
        </authorList>
    </citation>
    <scope>NUCLEOTIDE SEQUENCE [LARGE SCALE GENOMIC DNA]</scope>
    <source>
        <strain evidence="3 4">JP610</strain>
    </source>
</reference>
<feature type="region of interest" description="Disordered" evidence="1">
    <location>
        <begin position="1"/>
        <end position="69"/>
    </location>
</feature>
<protein>
    <recommendedName>
        <fullName evidence="2">RSE1/DDB1/CPSF1 second beta-propeller domain-containing protein</fullName>
    </recommendedName>
</protein>
<dbReference type="InterPro" id="IPR058543">
    <property type="entry name" value="Beta-prop_RSE1/DDB1/CPSF1_2nd"/>
</dbReference>
<evidence type="ECO:0000259" key="2">
    <source>
        <dbReference type="Pfam" id="PF23726"/>
    </source>
</evidence>
<feature type="compositionally biased region" description="Acidic residues" evidence="1">
    <location>
        <begin position="21"/>
        <end position="41"/>
    </location>
</feature>
<dbReference type="OrthoDB" id="6109at2759"/>
<name>A0A0L0G8Y2_9EUKA</name>
<dbReference type="STRING" id="667725.A0A0L0G8Y2"/>
<feature type="region of interest" description="Disordered" evidence="1">
    <location>
        <begin position="119"/>
        <end position="138"/>
    </location>
</feature>
<dbReference type="PANTHER" id="PTHR10644">
    <property type="entry name" value="DNA REPAIR/RNA PROCESSING CPSF FAMILY"/>
    <property type="match status" value="1"/>
</dbReference>
<feature type="domain" description="RSE1/DDB1/CPSF1 second beta-propeller" evidence="2">
    <location>
        <begin position="48"/>
        <end position="350"/>
    </location>
</feature>
<feature type="compositionally biased region" description="Basic and acidic residues" evidence="1">
    <location>
        <begin position="9"/>
        <end position="18"/>
    </location>
</feature>
<evidence type="ECO:0000313" key="3">
    <source>
        <dbReference type="EMBL" id="KNC84698.1"/>
    </source>
</evidence>
<dbReference type="RefSeq" id="XP_014158600.1">
    <property type="nucleotide sequence ID" value="XM_014303125.1"/>
</dbReference>
<dbReference type="eggNOG" id="KOG1896">
    <property type="taxonomic scope" value="Eukaryota"/>
</dbReference>
<dbReference type="Pfam" id="PF23726">
    <property type="entry name" value="Beta-prop_RSE1_2nd"/>
    <property type="match status" value="1"/>
</dbReference>
<dbReference type="EMBL" id="KQ241747">
    <property type="protein sequence ID" value="KNC84698.1"/>
    <property type="molecule type" value="Genomic_DNA"/>
</dbReference>
<feature type="region of interest" description="Disordered" evidence="1">
    <location>
        <begin position="231"/>
        <end position="252"/>
    </location>
</feature>
<gene>
    <name evidence="3" type="ORF">SARC_03103</name>
</gene>